<dbReference type="GO" id="GO:0004721">
    <property type="term" value="F:phosphoprotein phosphatase activity"/>
    <property type="evidence" value="ECO:0007669"/>
    <property type="project" value="InterPro"/>
</dbReference>
<evidence type="ECO:0000259" key="2">
    <source>
        <dbReference type="PROSITE" id="PS50056"/>
    </source>
</evidence>
<dbReference type="SUPFAM" id="SSF52799">
    <property type="entry name" value="(Phosphotyrosine protein) phosphatases II"/>
    <property type="match status" value="1"/>
</dbReference>
<evidence type="ECO:0000313" key="4">
    <source>
        <dbReference type="Proteomes" id="UP001139411"/>
    </source>
</evidence>
<gene>
    <name evidence="3" type="ORF">L0661_12725</name>
</gene>
<protein>
    <submittedName>
        <fullName evidence="3">Tyrosine-protein phosphatase</fullName>
    </submittedName>
</protein>
<dbReference type="Pfam" id="PF13350">
    <property type="entry name" value="Y_phosphatase3"/>
    <property type="match status" value="1"/>
</dbReference>
<sequence>MANEAGGKSGFIFPKLLFLSARGTLYIFLAGIALTACKVSVSENHDGKSAYRQVVHGEDSLLLAKRYIPFGNTLNFRDIGGLKTKDGRIVRLGKIYRSGNLASLDEGEFDKLNSLHIASVYDLRTDHEIKGKEDRLPPNVKYFHTPTVEDKEGEIAQLKTKVINGQISEQQAFDKTIQFYEDAVSLNVNALREIMQDILDSDAPVVYHCSAGKDRTGIISALILSILKVDRETIVNEYLLSNYYRQEHTESTLRKAKLGKIIKRKMDLKAVEVFITVDERFINATFETIDKKYGGIEQFIKNQLGIDQKRRELLIERLTYQEKM</sequence>
<reference evidence="3" key="1">
    <citation type="submission" date="2022-01" db="EMBL/GenBank/DDBJ databases">
        <title>Novel species in genus Dyadobacter.</title>
        <authorList>
            <person name="Ma C."/>
        </authorList>
    </citation>
    <scope>NUCLEOTIDE SEQUENCE</scope>
    <source>
        <strain evidence="3">CY357</strain>
    </source>
</reference>
<evidence type="ECO:0000313" key="3">
    <source>
        <dbReference type="EMBL" id="MCF2499179.1"/>
    </source>
</evidence>
<dbReference type="Gene3D" id="3.90.190.10">
    <property type="entry name" value="Protein tyrosine phosphatase superfamily"/>
    <property type="match status" value="1"/>
</dbReference>
<dbReference type="InterPro" id="IPR000387">
    <property type="entry name" value="Tyr_Pase_dom"/>
</dbReference>
<dbReference type="RefSeq" id="WP_233798597.1">
    <property type="nucleotide sequence ID" value="NZ_JAKFFV010000007.1"/>
</dbReference>
<proteinExistence type="inferred from homology"/>
<organism evidence="3 4">
    <name type="scientific">Dyadobacter chenhuakuii</name>
    <dbReference type="NCBI Taxonomy" id="2909339"/>
    <lineage>
        <taxon>Bacteria</taxon>
        <taxon>Pseudomonadati</taxon>
        <taxon>Bacteroidota</taxon>
        <taxon>Cytophagia</taxon>
        <taxon>Cytophagales</taxon>
        <taxon>Spirosomataceae</taxon>
        <taxon>Dyadobacter</taxon>
    </lineage>
</organism>
<dbReference type="InterPro" id="IPR026893">
    <property type="entry name" value="Tyr/Ser_Pase_IphP-type"/>
</dbReference>
<accession>A0A9X1TSJ8</accession>
<dbReference type="PANTHER" id="PTHR31126:SF1">
    <property type="entry name" value="TYROSINE SPECIFIC PROTEIN PHOSPHATASES DOMAIN-CONTAINING PROTEIN"/>
    <property type="match status" value="1"/>
</dbReference>
<dbReference type="PROSITE" id="PS50056">
    <property type="entry name" value="TYR_PHOSPHATASE_2"/>
    <property type="match status" value="1"/>
</dbReference>
<dbReference type="EMBL" id="JAKFFV010000007">
    <property type="protein sequence ID" value="MCF2499179.1"/>
    <property type="molecule type" value="Genomic_DNA"/>
</dbReference>
<comment type="similarity">
    <text evidence="1">Belongs to the protein-tyrosine phosphatase family.</text>
</comment>
<dbReference type="Proteomes" id="UP001139411">
    <property type="component" value="Unassembled WGS sequence"/>
</dbReference>
<dbReference type="InterPro" id="IPR029021">
    <property type="entry name" value="Prot-tyrosine_phosphatase-like"/>
</dbReference>
<feature type="domain" description="Tyrosine specific protein phosphatases" evidence="2">
    <location>
        <begin position="185"/>
        <end position="268"/>
    </location>
</feature>
<evidence type="ECO:0000256" key="1">
    <source>
        <dbReference type="ARBA" id="ARBA00009580"/>
    </source>
</evidence>
<name>A0A9X1TSJ8_9BACT</name>
<dbReference type="AlphaFoldDB" id="A0A9X1TSJ8"/>
<comment type="caution">
    <text evidence="3">The sequence shown here is derived from an EMBL/GenBank/DDBJ whole genome shotgun (WGS) entry which is preliminary data.</text>
</comment>
<dbReference type="PANTHER" id="PTHR31126">
    <property type="entry name" value="TYROSINE-PROTEIN PHOSPHATASE"/>
    <property type="match status" value="1"/>
</dbReference>